<reference evidence="7" key="3">
    <citation type="submission" date="2015-06" db="UniProtKB">
        <authorList>
            <consortium name="EnsemblMetazoa"/>
        </authorList>
    </citation>
    <scope>IDENTIFICATION</scope>
</reference>
<dbReference type="InterPro" id="IPR035979">
    <property type="entry name" value="RBD_domain_sf"/>
</dbReference>
<dbReference type="EnsemblMetazoa" id="HelroT186803">
    <property type="protein sequence ID" value="HelroP186803"/>
    <property type="gene ID" value="HelroG186803"/>
</dbReference>
<keyword evidence="1" id="KW-0677">Repeat</keyword>
<dbReference type="InterPro" id="IPR012677">
    <property type="entry name" value="Nucleotide-bd_a/b_plait_sf"/>
</dbReference>
<proteinExistence type="predicted"/>
<organism evidence="7 8">
    <name type="scientific">Helobdella robusta</name>
    <name type="common">Californian leech</name>
    <dbReference type="NCBI Taxonomy" id="6412"/>
    <lineage>
        <taxon>Eukaryota</taxon>
        <taxon>Metazoa</taxon>
        <taxon>Spiralia</taxon>
        <taxon>Lophotrochozoa</taxon>
        <taxon>Annelida</taxon>
        <taxon>Clitellata</taxon>
        <taxon>Hirudinea</taxon>
        <taxon>Rhynchobdellida</taxon>
        <taxon>Glossiphoniidae</taxon>
        <taxon>Helobdella</taxon>
    </lineage>
</organism>
<feature type="domain" description="RRM" evidence="5">
    <location>
        <begin position="236"/>
        <end position="304"/>
    </location>
</feature>
<dbReference type="EMBL" id="AMQM01003188">
    <property type="status" value="NOT_ANNOTATED_CDS"/>
    <property type="molecule type" value="Genomic_DNA"/>
</dbReference>
<dbReference type="Proteomes" id="UP000015101">
    <property type="component" value="Unassembled WGS sequence"/>
</dbReference>
<dbReference type="Gene3D" id="3.30.70.330">
    <property type="match status" value="4"/>
</dbReference>
<keyword evidence="8" id="KW-1185">Reference proteome</keyword>
<dbReference type="Pfam" id="PF11835">
    <property type="entry name" value="RRM_8"/>
    <property type="match status" value="1"/>
</dbReference>
<sequence>MEGLKVLHIRGLSEDMEATNIVQYAIPFGKITNLMFAKKTRQALLEMEELNAAIEMVNHYCKKPPMHNGKTIYIQYSKYDELDRDLSKQIGVCNSPIKPSPVLRVFIENKIYPVTLNALKQIFSAHGDVLKIVTFTKNSIWQALVEMENSVSAMTAKNHLTGKNVYDGCCTLKIEFSHLDSLKIRYNNDKTFDFTNPDLPQASSRNSPPRWMNQPEAAQQNNAALNEPGHSWPFTLPPFDKITPEDIFILFGVYGNVVKVKILYNNKDSALVEFEEDYQARDAIQNLKGISWNGKTLNVVSSKYCSIKMPNKGCEEPWLTKDFTGSKLHRFRQLNSKNHRHIFPPSSTLHLSNIPESASEETLIELFREYGKVLSFKFSNADTKIAWIKLDSVESAVQALIKLHDYKLSDNNNLRVSFTGHNL</sequence>
<dbReference type="SUPFAM" id="SSF54928">
    <property type="entry name" value="RNA-binding domain, RBD"/>
    <property type="match status" value="3"/>
</dbReference>
<protein>
    <recommendedName>
        <fullName evidence="5">RRM domain-containing protein</fullName>
    </recommendedName>
</protein>
<reference evidence="8" key="1">
    <citation type="submission" date="2012-12" db="EMBL/GenBank/DDBJ databases">
        <authorList>
            <person name="Hellsten U."/>
            <person name="Grimwood J."/>
            <person name="Chapman J.A."/>
            <person name="Shapiro H."/>
            <person name="Aerts A."/>
            <person name="Otillar R.P."/>
            <person name="Terry A.Y."/>
            <person name="Boore J.L."/>
            <person name="Simakov O."/>
            <person name="Marletaz F."/>
            <person name="Cho S.-J."/>
            <person name="Edsinger-Gonzales E."/>
            <person name="Havlak P."/>
            <person name="Kuo D.-H."/>
            <person name="Larsson T."/>
            <person name="Lv J."/>
            <person name="Arendt D."/>
            <person name="Savage R."/>
            <person name="Osoegawa K."/>
            <person name="de Jong P."/>
            <person name="Lindberg D.R."/>
            <person name="Seaver E.C."/>
            <person name="Weisblat D.A."/>
            <person name="Putnam N.H."/>
            <person name="Grigoriev I.V."/>
            <person name="Rokhsar D.S."/>
        </authorList>
    </citation>
    <scope>NUCLEOTIDE SEQUENCE</scope>
</reference>
<dbReference type="OrthoDB" id="296632at2759"/>
<dbReference type="Pfam" id="PF13893">
    <property type="entry name" value="RRM_5"/>
    <property type="match status" value="1"/>
</dbReference>
<dbReference type="RefSeq" id="XP_009013251.1">
    <property type="nucleotide sequence ID" value="XM_009015003.1"/>
</dbReference>
<dbReference type="PROSITE" id="PS50102">
    <property type="entry name" value="RRM"/>
    <property type="match status" value="2"/>
</dbReference>
<dbReference type="HOGENOM" id="CLU_015171_7_1_1"/>
<dbReference type="GO" id="GO:0005634">
    <property type="term" value="C:nucleus"/>
    <property type="evidence" value="ECO:0000318"/>
    <property type="project" value="GO_Central"/>
</dbReference>
<dbReference type="InParanoid" id="T1FP38"/>
<dbReference type="EMBL" id="AMQM01003187">
    <property type="status" value="NOT_ANNOTATED_CDS"/>
    <property type="molecule type" value="Genomic_DNA"/>
</dbReference>
<dbReference type="AlphaFoldDB" id="T1FP38"/>
<dbReference type="SMART" id="SM00360">
    <property type="entry name" value="RRM"/>
    <property type="match status" value="4"/>
</dbReference>
<evidence type="ECO:0000259" key="5">
    <source>
        <dbReference type="PROSITE" id="PS50102"/>
    </source>
</evidence>
<evidence type="ECO:0000313" key="6">
    <source>
        <dbReference type="EMBL" id="ESO08321.1"/>
    </source>
</evidence>
<reference evidence="6 8" key="2">
    <citation type="journal article" date="2013" name="Nature">
        <title>Insights into bilaterian evolution from three spiralian genomes.</title>
        <authorList>
            <person name="Simakov O."/>
            <person name="Marletaz F."/>
            <person name="Cho S.J."/>
            <person name="Edsinger-Gonzales E."/>
            <person name="Havlak P."/>
            <person name="Hellsten U."/>
            <person name="Kuo D.H."/>
            <person name="Larsson T."/>
            <person name="Lv J."/>
            <person name="Arendt D."/>
            <person name="Savage R."/>
            <person name="Osoegawa K."/>
            <person name="de Jong P."/>
            <person name="Grimwood J."/>
            <person name="Chapman J.A."/>
            <person name="Shapiro H."/>
            <person name="Aerts A."/>
            <person name="Otillar R.P."/>
            <person name="Terry A.Y."/>
            <person name="Boore J.L."/>
            <person name="Grigoriev I.V."/>
            <person name="Lindberg D.R."/>
            <person name="Seaver E.C."/>
            <person name="Weisblat D.A."/>
            <person name="Putnam N.H."/>
            <person name="Rokhsar D.S."/>
        </authorList>
    </citation>
    <scope>NUCLEOTIDE SEQUENCE</scope>
</reference>
<dbReference type="KEGG" id="hro:HELRODRAFT_186803"/>
<dbReference type="CDD" id="cd12421">
    <property type="entry name" value="RRM1_PTBP1_hnRNPL_like"/>
    <property type="match status" value="1"/>
</dbReference>
<dbReference type="GO" id="GO:0003729">
    <property type="term" value="F:mRNA binding"/>
    <property type="evidence" value="ECO:0000318"/>
    <property type="project" value="GO_Central"/>
</dbReference>
<dbReference type="Pfam" id="PF00076">
    <property type="entry name" value="RRM_1"/>
    <property type="match status" value="1"/>
</dbReference>
<evidence type="ECO:0000256" key="4">
    <source>
        <dbReference type="SAM" id="MobiDB-lite"/>
    </source>
</evidence>
<dbReference type="PANTHER" id="PTHR15592">
    <property type="entry name" value="MATRIN 3/NUCLEAR PROTEIN 220-RELATED"/>
    <property type="match status" value="1"/>
</dbReference>
<dbReference type="eggNOG" id="KOG1190">
    <property type="taxonomic scope" value="Eukaryota"/>
</dbReference>
<evidence type="ECO:0000313" key="7">
    <source>
        <dbReference type="EnsemblMetazoa" id="HelroP186803"/>
    </source>
</evidence>
<feature type="domain" description="RRM" evidence="5">
    <location>
        <begin position="347"/>
        <end position="421"/>
    </location>
</feature>
<evidence type="ECO:0000256" key="2">
    <source>
        <dbReference type="ARBA" id="ARBA00022884"/>
    </source>
</evidence>
<dbReference type="InterPro" id="IPR021790">
    <property type="entry name" value="PTBP1-like_RRM2"/>
</dbReference>
<dbReference type="InterPro" id="IPR000504">
    <property type="entry name" value="RRM_dom"/>
</dbReference>
<evidence type="ECO:0000256" key="3">
    <source>
        <dbReference type="PROSITE-ProRule" id="PRU00176"/>
    </source>
</evidence>
<dbReference type="EMBL" id="KB096080">
    <property type="protein sequence ID" value="ESO08321.1"/>
    <property type="molecule type" value="Genomic_DNA"/>
</dbReference>
<keyword evidence="2 3" id="KW-0694">RNA-binding</keyword>
<dbReference type="GeneID" id="20210585"/>
<dbReference type="GO" id="GO:0043484">
    <property type="term" value="P:regulation of RNA splicing"/>
    <property type="evidence" value="ECO:0000318"/>
    <property type="project" value="GO_Central"/>
</dbReference>
<dbReference type="CTD" id="20210585"/>
<name>T1FP38_HELRO</name>
<accession>T1FP38</accession>
<dbReference type="OMA" id="AQQQYHY"/>
<feature type="region of interest" description="Disordered" evidence="4">
    <location>
        <begin position="195"/>
        <end position="214"/>
    </location>
</feature>
<dbReference type="STRING" id="6412.T1FP38"/>
<evidence type="ECO:0000256" key="1">
    <source>
        <dbReference type="ARBA" id="ARBA00022737"/>
    </source>
</evidence>
<evidence type="ECO:0000313" key="8">
    <source>
        <dbReference type="Proteomes" id="UP000015101"/>
    </source>
</evidence>
<gene>
    <name evidence="7" type="primary">20210585</name>
    <name evidence="6" type="ORF">HELRODRAFT_186803</name>
</gene>